<sequence length="85" mass="9376">MEVMAMASRPRAANDGSRYNYPEIPLCLKLSLSSLSFPGLPSFFQLHIVSFLSECQSHSLLCSHPSFCSSKQTKSSQITTIAISY</sequence>
<dbReference type="Proteomes" id="UP001595075">
    <property type="component" value="Unassembled WGS sequence"/>
</dbReference>
<evidence type="ECO:0000313" key="1">
    <source>
        <dbReference type="EMBL" id="KAL2062089.1"/>
    </source>
</evidence>
<accession>A0ABR4BYF4</accession>
<reference evidence="1 2" key="1">
    <citation type="journal article" date="2024" name="Commun. Biol.">
        <title>Comparative genomic analysis of thermophilic fungi reveals convergent evolutionary adaptations and gene losses.</title>
        <authorList>
            <person name="Steindorff A.S."/>
            <person name="Aguilar-Pontes M.V."/>
            <person name="Robinson A.J."/>
            <person name="Andreopoulos B."/>
            <person name="LaButti K."/>
            <person name="Kuo A."/>
            <person name="Mondo S."/>
            <person name="Riley R."/>
            <person name="Otillar R."/>
            <person name="Haridas S."/>
            <person name="Lipzen A."/>
            <person name="Grimwood J."/>
            <person name="Schmutz J."/>
            <person name="Clum A."/>
            <person name="Reid I.D."/>
            <person name="Moisan M.C."/>
            <person name="Butler G."/>
            <person name="Nguyen T.T.M."/>
            <person name="Dewar K."/>
            <person name="Conant G."/>
            <person name="Drula E."/>
            <person name="Henrissat B."/>
            <person name="Hansel C."/>
            <person name="Singer S."/>
            <person name="Hutchinson M.I."/>
            <person name="de Vries R.P."/>
            <person name="Natvig D.O."/>
            <person name="Powell A.J."/>
            <person name="Tsang A."/>
            <person name="Grigoriev I.V."/>
        </authorList>
    </citation>
    <scope>NUCLEOTIDE SEQUENCE [LARGE SCALE GENOMIC DNA]</scope>
    <source>
        <strain evidence="1 2">CBS 494.80</strain>
    </source>
</reference>
<protein>
    <submittedName>
        <fullName evidence="1">Uncharacterized protein</fullName>
    </submittedName>
</protein>
<dbReference type="EMBL" id="JAZHXI010000017">
    <property type="protein sequence ID" value="KAL2062089.1"/>
    <property type="molecule type" value="Genomic_DNA"/>
</dbReference>
<organism evidence="1 2">
    <name type="scientific">Oculimacula yallundae</name>
    <dbReference type="NCBI Taxonomy" id="86028"/>
    <lineage>
        <taxon>Eukaryota</taxon>
        <taxon>Fungi</taxon>
        <taxon>Dikarya</taxon>
        <taxon>Ascomycota</taxon>
        <taxon>Pezizomycotina</taxon>
        <taxon>Leotiomycetes</taxon>
        <taxon>Helotiales</taxon>
        <taxon>Ploettnerulaceae</taxon>
        <taxon>Oculimacula</taxon>
    </lineage>
</organism>
<evidence type="ECO:0000313" key="2">
    <source>
        <dbReference type="Proteomes" id="UP001595075"/>
    </source>
</evidence>
<comment type="caution">
    <text evidence="1">The sequence shown here is derived from an EMBL/GenBank/DDBJ whole genome shotgun (WGS) entry which is preliminary data.</text>
</comment>
<keyword evidence="2" id="KW-1185">Reference proteome</keyword>
<gene>
    <name evidence="1" type="ORF">VTL71DRAFT_6355</name>
</gene>
<proteinExistence type="predicted"/>
<name>A0ABR4BYF4_9HELO</name>